<comment type="subcellular location">
    <subcellularLocation>
        <location evidence="1">Nucleus</location>
    </subcellularLocation>
</comment>
<dbReference type="SMART" id="SM00066">
    <property type="entry name" value="GAL4"/>
    <property type="match status" value="1"/>
</dbReference>
<keyword evidence="2" id="KW-0805">Transcription regulation</keyword>
<evidence type="ECO:0000256" key="1">
    <source>
        <dbReference type="ARBA" id="ARBA00004123"/>
    </source>
</evidence>
<feature type="region of interest" description="Disordered" evidence="6">
    <location>
        <begin position="446"/>
        <end position="489"/>
    </location>
</feature>
<evidence type="ECO:0000256" key="3">
    <source>
        <dbReference type="ARBA" id="ARBA00023125"/>
    </source>
</evidence>
<sequence>MSASCATIGGRPEGIEKYSLLLSNGNQFSEHFVPLLKLEHPPGLTIELYAYDMSAVPTTTSKRKRSLSPGSNTAEISPAERQVIRRKEDVEDQAVDHANPIIQRRDREKEFTVPTTSGIFDRAHDLDVHNGTFMSAAGNINIYHNSAPHPNSPSDSDIPVQLTTSSSSARSSVIYHRNLIIKRRGSPLWIPEPDDTLPTPYQLKGVSFGDVGLLSPSGSFDFFFNICYPSDDPINSGGVPEGFKPFRLTSLKIRGAREFETTSYVASESIKISRKQYSNSGAADLVFESSAAEGAILTMPNGARSEDLVGTLHLREYVLEHIESWYKLIMCDFGCDVENGDIVVVTGCDKTDSWGVATFIKSSEAVKLTFHPITSSRSYNWEYSGSFDARTGPNLKVIQGLRSSAKETDVSSPESLLNQCIFVRTLTGTLRDDIWESLRRSVSRLDPNRDMHNGQNFLKGDFGPGAFSTPTSSEGSTENGSPMRGGWSGQQRQHIPAFQRPVSFVSNVSTTMMNHPSKLLNQFLWKNLGHKYPSARVVMTEDRDWIAVLRDNDRNLPDTKELYRRIMEHTVVMAESPGDEFLNLSFLSRSLGDNLHSDAALVVHPSSSSSHPSPSQRHHTPVQYQSSNDLDPVNGPTLQAQNPGSAENSSRASAPSHGWQALMIEPGVKPLHSSKIRVACNSCRRMKLRCDGGQPICASCLRRGSPCDYVPLHKRRGTQKPGHNNGSGSEIGEERTPEQDRLSLSPEIPPQAPSPRSSIVGSLPLYPDPPLPLSESIPFASAMRRRREGSTVASSSRQELDTLPTTGSKVVK</sequence>
<feature type="compositionally biased region" description="Polar residues" evidence="6">
    <location>
        <begin position="636"/>
        <end position="653"/>
    </location>
</feature>
<dbReference type="PANTHER" id="PTHR47540:SF2">
    <property type="entry name" value="ZN(II)2CYS6 TRANSCRIPTION FACTOR (EUROFUNG)"/>
    <property type="match status" value="1"/>
</dbReference>
<dbReference type="InterPro" id="IPR036864">
    <property type="entry name" value="Zn2-C6_fun-type_DNA-bd_sf"/>
</dbReference>
<dbReference type="PROSITE" id="PS50048">
    <property type="entry name" value="ZN2_CY6_FUNGAL_2"/>
    <property type="match status" value="1"/>
</dbReference>
<keyword evidence="3" id="KW-0238">DNA-binding</keyword>
<feature type="domain" description="Zn(2)-C6 fungal-type" evidence="7">
    <location>
        <begin position="679"/>
        <end position="709"/>
    </location>
</feature>
<dbReference type="SUPFAM" id="SSF57701">
    <property type="entry name" value="Zn2/Cys6 DNA-binding domain"/>
    <property type="match status" value="1"/>
</dbReference>
<dbReference type="GO" id="GO:0043565">
    <property type="term" value="F:sequence-specific DNA binding"/>
    <property type="evidence" value="ECO:0007669"/>
    <property type="project" value="TreeGrafter"/>
</dbReference>
<evidence type="ECO:0000313" key="8">
    <source>
        <dbReference type="EMBL" id="KAF4612190.1"/>
    </source>
</evidence>
<feature type="compositionally biased region" description="Polar residues" evidence="6">
    <location>
        <begin position="791"/>
        <end position="812"/>
    </location>
</feature>
<dbReference type="GO" id="GO:0045944">
    <property type="term" value="P:positive regulation of transcription by RNA polymerase II"/>
    <property type="evidence" value="ECO:0007669"/>
    <property type="project" value="TreeGrafter"/>
</dbReference>
<gene>
    <name evidence="8" type="ORF">D9613_004569</name>
</gene>
<dbReference type="InterPro" id="IPR001138">
    <property type="entry name" value="Zn2Cys6_DnaBD"/>
</dbReference>
<dbReference type="GO" id="GO:0000981">
    <property type="term" value="F:DNA-binding transcription factor activity, RNA polymerase II-specific"/>
    <property type="evidence" value="ECO:0007669"/>
    <property type="project" value="InterPro"/>
</dbReference>
<dbReference type="CDD" id="cd00067">
    <property type="entry name" value="GAL4"/>
    <property type="match status" value="1"/>
</dbReference>
<reference evidence="8 9" key="1">
    <citation type="submission" date="2019-12" db="EMBL/GenBank/DDBJ databases">
        <authorList>
            <person name="Floudas D."/>
            <person name="Bentzer J."/>
            <person name="Ahren D."/>
            <person name="Johansson T."/>
            <person name="Persson P."/>
            <person name="Tunlid A."/>
        </authorList>
    </citation>
    <scope>NUCLEOTIDE SEQUENCE [LARGE SCALE GENOMIC DNA]</scope>
    <source>
        <strain evidence="8 9">CBS 102.39</strain>
    </source>
</reference>
<organism evidence="8 9">
    <name type="scientific">Agrocybe pediades</name>
    <dbReference type="NCBI Taxonomy" id="84607"/>
    <lineage>
        <taxon>Eukaryota</taxon>
        <taxon>Fungi</taxon>
        <taxon>Dikarya</taxon>
        <taxon>Basidiomycota</taxon>
        <taxon>Agaricomycotina</taxon>
        <taxon>Agaricomycetes</taxon>
        <taxon>Agaricomycetidae</taxon>
        <taxon>Agaricales</taxon>
        <taxon>Agaricineae</taxon>
        <taxon>Strophariaceae</taxon>
        <taxon>Agrocybe</taxon>
    </lineage>
</organism>
<dbReference type="PANTHER" id="PTHR47540">
    <property type="entry name" value="THIAMINE REPRESSIBLE GENES REGULATORY PROTEIN THI5"/>
    <property type="match status" value="1"/>
</dbReference>
<dbReference type="AlphaFoldDB" id="A0A8H4QK37"/>
<feature type="compositionally biased region" description="Low complexity" evidence="6">
    <location>
        <begin position="604"/>
        <end position="615"/>
    </location>
</feature>
<feature type="region of interest" description="Disordered" evidence="6">
    <location>
        <begin position="59"/>
        <end position="80"/>
    </location>
</feature>
<dbReference type="PRINTS" id="PR00755">
    <property type="entry name" value="AFLATOXINBRP"/>
</dbReference>
<dbReference type="EMBL" id="JAACJL010000057">
    <property type="protein sequence ID" value="KAF4612190.1"/>
    <property type="molecule type" value="Genomic_DNA"/>
</dbReference>
<dbReference type="GO" id="GO:0008270">
    <property type="term" value="F:zinc ion binding"/>
    <property type="evidence" value="ECO:0007669"/>
    <property type="project" value="InterPro"/>
</dbReference>
<comment type="caution">
    <text evidence="8">The sequence shown here is derived from an EMBL/GenBank/DDBJ whole genome shotgun (WGS) entry which is preliminary data.</text>
</comment>
<keyword evidence="9" id="KW-1185">Reference proteome</keyword>
<accession>A0A8H4QK37</accession>
<keyword evidence="4" id="KW-0804">Transcription</keyword>
<evidence type="ECO:0000259" key="7">
    <source>
        <dbReference type="PROSITE" id="PS50048"/>
    </source>
</evidence>
<dbReference type="Pfam" id="PF00172">
    <property type="entry name" value="Zn_clus"/>
    <property type="match status" value="1"/>
</dbReference>
<dbReference type="InterPro" id="IPR051711">
    <property type="entry name" value="Stress_Response_Reg"/>
</dbReference>
<feature type="compositionally biased region" description="Polar residues" evidence="6">
    <location>
        <begin position="145"/>
        <end position="155"/>
    </location>
</feature>
<evidence type="ECO:0000256" key="2">
    <source>
        <dbReference type="ARBA" id="ARBA00023015"/>
    </source>
</evidence>
<evidence type="ECO:0000256" key="4">
    <source>
        <dbReference type="ARBA" id="ARBA00023163"/>
    </source>
</evidence>
<dbReference type="PROSITE" id="PS00463">
    <property type="entry name" value="ZN2_CY6_FUNGAL_1"/>
    <property type="match status" value="1"/>
</dbReference>
<name>A0A8H4QK37_9AGAR</name>
<feature type="compositionally biased region" description="Polar residues" evidence="6">
    <location>
        <begin position="468"/>
        <end position="480"/>
    </location>
</feature>
<evidence type="ECO:0000256" key="5">
    <source>
        <dbReference type="ARBA" id="ARBA00023242"/>
    </source>
</evidence>
<feature type="region of interest" description="Disordered" evidence="6">
    <location>
        <begin position="603"/>
        <end position="656"/>
    </location>
</feature>
<dbReference type="GO" id="GO:0005634">
    <property type="term" value="C:nucleus"/>
    <property type="evidence" value="ECO:0007669"/>
    <property type="project" value="UniProtKB-SubCell"/>
</dbReference>
<feature type="compositionally biased region" description="Basic and acidic residues" evidence="6">
    <location>
        <begin position="732"/>
        <end position="741"/>
    </location>
</feature>
<proteinExistence type="predicted"/>
<feature type="region of interest" description="Disordered" evidence="6">
    <location>
        <begin position="145"/>
        <end position="164"/>
    </location>
</feature>
<keyword evidence="5" id="KW-0539">Nucleus</keyword>
<dbReference type="Gene3D" id="4.10.240.10">
    <property type="entry name" value="Zn(2)-C6 fungal-type DNA-binding domain"/>
    <property type="match status" value="1"/>
</dbReference>
<dbReference type="Proteomes" id="UP000521872">
    <property type="component" value="Unassembled WGS sequence"/>
</dbReference>
<protein>
    <recommendedName>
        <fullName evidence="7">Zn(2)-C6 fungal-type domain-containing protein</fullName>
    </recommendedName>
</protein>
<feature type="region of interest" description="Disordered" evidence="6">
    <location>
        <begin position="708"/>
        <end position="812"/>
    </location>
</feature>
<evidence type="ECO:0000256" key="6">
    <source>
        <dbReference type="SAM" id="MobiDB-lite"/>
    </source>
</evidence>
<evidence type="ECO:0000313" key="9">
    <source>
        <dbReference type="Proteomes" id="UP000521872"/>
    </source>
</evidence>